<keyword evidence="2" id="KW-1185">Reference proteome</keyword>
<sequence length="389" mass="44486">MHKPIYQFSILVLIVALFYGCSSSTEEANNNGEAISNYKAEIADSVVVQRLSVVSMQAYNANNETLLLMDEQQGDMLVVDREGEVKVSFNPFVEGPNYIGNGSSGWSFYGQDEIVGYGWTHTYRYSPAGKRVQRIAHPVETGGQLTLNYNPRRILTYSSGDKLGVVSLMPIAFGQVSRNQEYHDSAQIVFKLDFGSQSTQPIFGKPEESIYRTGGEYLGNGFPTIDHLDGSEFVIGYEADKNIYIMDAERDSIMATLTLPEAYWPIIEPVPFDAKEAPNKLKVISNVYSLGDRFIVKYQGLIPEPEFKALRKLPRWYESPELKQLEKKYIKSEFLLFDREGFKGPISWDLGTTDYRYFGDKNGYIWVRREYQDERDYYTFLKIRIVEDN</sequence>
<reference evidence="1 2" key="1">
    <citation type="submission" date="2016-08" db="EMBL/GenBank/DDBJ databases">
        <title>Draft genome of Fabibacter sp. strain SK-8.</title>
        <authorList>
            <person name="Wong S.-K."/>
            <person name="Hamasaki K."/>
            <person name="Yoshizawa S."/>
        </authorList>
    </citation>
    <scope>NUCLEOTIDE SEQUENCE [LARGE SCALE GENOMIC DNA]</scope>
    <source>
        <strain evidence="1 2">SK-8</strain>
    </source>
</reference>
<dbReference type="RefSeq" id="WP_069834220.1">
    <property type="nucleotide sequence ID" value="NZ_MDGQ01000003.1"/>
</dbReference>
<comment type="caution">
    <text evidence="1">The sequence shown here is derived from an EMBL/GenBank/DDBJ whole genome shotgun (WGS) entry which is preliminary data.</text>
</comment>
<dbReference type="EMBL" id="MDGQ01000003">
    <property type="protein sequence ID" value="OEK06908.1"/>
    <property type="molecule type" value="Genomic_DNA"/>
</dbReference>
<evidence type="ECO:0000313" key="2">
    <source>
        <dbReference type="Proteomes" id="UP000095552"/>
    </source>
</evidence>
<dbReference type="Proteomes" id="UP000095552">
    <property type="component" value="Unassembled WGS sequence"/>
</dbReference>
<protein>
    <recommendedName>
        <fullName evidence="3">DUF4221 domain-containing protein</fullName>
    </recommendedName>
</protein>
<dbReference type="OrthoDB" id="979348at2"/>
<accession>A0A1E5T6D7</accession>
<evidence type="ECO:0008006" key="3">
    <source>
        <dbReference type="Google" id="ProtNLM"/>
    </source>
</evidence>
<organism evidence="1 2">
    <name type="scientific">Roseivirga misakiensis</name>
    <dbReference type="NCBI Taxonomy" id="1563681"/>
    <lineage>
        <taxon>Bacteria</taxon>
        <taxon>Pseudomonadati</taxon>
        <taxon>Bacteroidota</taxon>
        <taxon>Cytophagia</taxon>
        <taxon>Cytophagales</taxon>
        <taxon>Roseivirgaceae</taxon>
        <taxon>Roseivirga</taxon>
    </lineage>
</organism>
<evidence type="ECO:0000313" key="1">
    <source>
        <dbReference type="EMBL" id="OEK06908.1"/>
    </source>
</evidence>
<dbReference type="AlphaFoldDB" id="A0A1E5T6D7"/>
<gene>
    <name evidence="1" type="ORF">BFP71_04435</name>
</gene>
<dbReference type="PROSITE" id="PS51257">
    <property type="entry name" value="PROKAR_LIPOPROTEIN"/>
    <property type="match status" value="1"/>
</dbReference>
<proteinExistence type="predicted"/>
<name>A0A1E5T6D7_9BACT</name>